<dbReference type="InterPro" id="IPR043502">
    <property type="entry name" value="DNA/RNA_pol_sf"/>
</dbReference>
<protein>
    <recommendedName>
        <fullName evidence="1">DNA-directed DNA polymerase family A palm domain-containing protein</fullName>
    </recommendedName>
</protein>
<proteinExistence type="predicted"/>
<feature type="domain" description="DNA-directed DNA polymerase family A palm" evidence="1">
    <location>
        <begin position="270"/>
        <end position="341"/>
    </location>
</feature>
<dbReference type="InterPro" id="IPR002298">
    <property type="entry name" value="DNA_polymerase_A"/>
</dbReference>
<dbReference type="PANTHER" id="PTHR10133:SF62">
    <property type="entry name" value="DNA POLYMERASE THETA"/>
    <property type="match status" value="1"/>
</dbReference>
<sequence>MFIVTEFAFEDFRTIYRKLRKGYLVKLHQLLIGMAGGRIRCEELHITVATIGLQKYEPYVLFFGNLTEALLDFEFPLVNILADMELWGVGLDMEGCLQARKVLGKKLGQLEKEAYKLAGMKFSDEHPIIPVIKEHRTLAKLLNCTLVSICSLGRLCEDTELVHITWSLAPNINSNWSPLMEEPNRQCVEHMVDFKIYKDGNGNETDVDQLNINARDYFIPTQGRKRFLSKIKLGNSKEKSKAQRSCEFYMSVRYDFFPPFCGDEECGCLKGSAADIIKIAVINIYIPPDSSSHPATKLHVLKGRCRILLQVHDELVLEVDPVVIKEAALLLQRSMENAISLRDRGVPCNLFRATNIKGNSLCILANRCFPWKDAGLHCDL</sequence>
<dbReference type="PANTHER" id="PTHR10133">
    <property type="entry name" value="DNA POLYMERASE I"/>
    <property type="match status" value="1"/>
</dbReference>
<evidence type="ECO:0000259" key="1">
    <source>
        <dbReference type="Pfam" id="PF00476"/>
    </source>
</evidence>
<keyword evidence="3" id="KW-1185">Reference proteome</keyword>
<dbReference type="InterPro" id="IPR001098">
    <property type="entry name" value="DNA-dir_DNA_pol_A_palm_dom"/>
</dbReference>
<gene>
    <name evidence="2" type="ORF">DVH24_012315</name>
</gene>
<dbReference type="SUPFAM" id="SSF56672">
    <property type="entry name" value="DNA/RNA polymerases"/>
    <property type="match status" value="1"/>
</dbReference>
<dbReference type="AlphaFoldDB" id="A0A498HU14"/>
<dbReference type="EMBL" id="RDQH01000341">
    <property type="protein sequence ID" value="RXH72631.1"/>
    <property type="molecule type" value="Genomic_DNA"/>
</dbReference>
<dbReference type="Gene3D" id="1.20.1060.10">
    <property type="entry name" value="Taq DNA Polymerase, Chain T, domain 4"/>
    <property type="match status" value="1"/>
</dbReference>
<dbReference type="GO" id="GO:0006302">
    <property type="term" value="P:double-strand break repair"/>
    <property type="evidence" value="ECO:0007669"/>
    <property type="project" value="TreeGrafter"/>
</dbReference>
<comment type="caution">
    <text evidence="2">The sequence shown here is derived from an EMBL/GenBank/DDBJ whole genome shotgun (WGS) entry which is preliminary data.</text>
</comment>
<dbReference type="Pfam" id="PF00476">
    <property type="entry name" value="DNA_pol_A"/>
    <property type="match status" value="1"/>
</dbReference>
<dbReference type="GO" id="GO:0003677">
    <property type="term" value="F:DNA binding"/>
    <property type="evidence" value="ECO:0007669"/>
    <property type="project" value="InterPro"/>
</dbReference>
<organism evidence="2 3">
    <name type="scientific">Malus domestica</name>
    <name type="common">Apple</name>
    <name type="synonym">Pyrus malus</name>
    <dbReference type="NCBI Taxonomy" id="3750"/>
    <lineage>
        <taxon>Eukaryota</taxon>
        <taxon>Viridiplantae</taxon>
        <taxon>Streptophyta</taxon>
        <taxon>Embryophyta</taxon>
        <taxon>Tracheophyta</taxon>
        <taxon>Spermatophyta</taxon>
        <taxon>Magnoliopsida</taxon>
        <taxon>eudicotyledons</taxon>
        <taxon>Gunneridae</taxon>
        <taxon>Pentapetalae</taxon>
        <taxon>rosids</taxon>
        <taxon>fabids</taxon>
        <taxon>Rosales</taxon>
        <taxon>Rosaceae</taxon>
        <taxon>Amygdaloideae</taxon>
        <taxon>Maleae</taxon>
        <taxon>Malus</taxon>
    </lineage>
</organism>
<dbReference type="STRING" id="3750.A0A498HU14"/>
<dbReference type="Proteomes" id="UP000290289">
    <property type="component" value="Chromosome 15"/>
</dbReference>
<dbReference type="Gene3D" id="3.30.70.370">
    <property type="match status" value="1"/>
</dbReference>
<evidence type="ECO:0000313" key="3">
    <source>
        <dbReference type="Proteomes" id="UP000290289"/>
    </source>
</evidence>
<reference evidence="2 3" key="1">
    <citation type="submission" date="2018-10" db="EMBL/GenBank/DDBJ databases">
        <title>A high-quality apple genome assembly.</title>
        <authorList>
            <person name="Hu J."/>
        </authorList>
    </citation>
    <scope>NUCLEOTIDE SEQUENCE [LARGE SCALE GENOMIC DNA]</scope>
    <source>
        <strain evidence="3">cv. HFTH1</strain>
        <tissue evidence="2">Young leaf</tissue>
    </source>
</reference>
<dbReference type="GO" id="GO:0003887">
    <property type="term" value="F:DNA-directed DNA polymerase activity"/>
    <property type="evidence" value="ECO:0007669"/>
    <property type="project" value="InterPro"/>
</dbReference>
<name>A0A498HU14_MALDO</name>
<accession>A0A498HU14</accession>
<dbReference type="GO" id="GO:0006261">
    <property type="term" value="P:DNA-templated DNA replication"/>
    <property type="evidence" value="ECO:0007669"/>
    <property type="project" value="InterPro"/>
</dbReference>
<evidence type="ECO:0000313" key="2">
    <source>
        <dbReference type="EMBL" id="RXH72631.1"/>
    </source>
</evidence>